<sequence length="405" mass="45393">MHSTKMSASATSYRLPPEIQELCDVAKRIVRDELMPLEQEWLASPNQAYGMRELPAIRAAFSPEVAKRIETISRDTGLWYLMIPEEYGGLGLSMLAQVAILEQLFYTPVMLPFANVANILYECKGDQIDRFLKPVIEGEKVTAFAQTEPNAGSDPGGMMQTRAIRKPGGWVLNGTKMWISNAHECDFLMVQAVTDPEKRQRGGITMFLVDRKNPGLNVEVPGIRTWLSQIAKQHVVHFDDVFVPDEDVLGEVGKGFSLGQAWLTIHDRLLRGPYALGKMQRSIDMSVDWAKQRVTFGKPLSERQAIQWKLVDMHVDIQALRSMTYEMAARADAEEDVRAEAALVKLCASEWGARCVDQAIQIHGAMGESLDLPLTLFYRLLRHTQIGGGASEIQRILIARKLLRG</sequence>
<keyword evidence="11" id="KW-1185">Reference proteome</keyword>
<dbReference type="InterPro" id="IPR009075">
    <property type="entry name" value="AcylCo_DH/oxidase_C"/>
</dbReference>
<evidence type="ECO:0000256" key="3">
    <source>
        <dbReference type="ARBA" id="ARBA00022630"/>
    </source>
</evidence>
<dbReference type="SUPFAM" id="SSF47203">
    <property type="entry name" value="Acyl-CoA dehydrogenase C-terminal domain-like"/>
    <property type="match status" value="1"/>
</dbReference>
<comment type="similarity">
    <text evidence="2 6">Belongs to the acyl-CoA dehydrogenase family.</text>
</comment>
<dbReference type="OrthoDB" id="5510711at2"/>
<evidence type="ECO:0000256" key="6">
    <source>
        <dbReference type="RuleBase" id="RU362125"/>
    </source>
</evidence>
<dbReference type="InterPro" id="IPR006091">
    <property type="entry name" value="Acyl-CoA_Oxase/DH_mid-dom"/>
</dbReference>
<evidence type="ECO:0000313" key="11">
    <source>
        <dbReference type="Proteomes" id="UP000249688"/>
    </source>
</evidence>
<evidence type="ECO:0000256" key="5">
    <source>
        <dbReference type="ARBA" id="ARBA00023002"/>
    </source>
</evidence>
<dbReference type="InterPro" id="IPR037069">
    <property type="entry name" value="AcylCoA_DH/ox_N_sf"/>
</dbReference>
<gene>
    <name evidence="10" type="ORF">C8P66_1339</name>
</gene>
<evidence type="ECO:0000259" key="7">
    <source>
        <dbReference type="Pfam" id="PF00441"/>
    </source>
</evidence>
<dbReference type="RefSeq" id="WP_111400239.1">
    <property type="nucleotide sequence ID" value="NZ_QKYU01000033.1"/>
</dbReference>
<evidence type="ECO:0000313" key="10">
    <source>
        <dbReference type="EMBL" id="PZW38893.1"/>
    </source>
</evidence>
<feature type="domain" description="Acyl-CoA dehydrogenase/oxidase C-terminal" evidence="7">
    <location>
        <begin position="255"/>
        <end position="403"/>
    </location>
</feature>
<dbReference type="GO" id="GO:0003995">
    <property type="term" value="F:acyl-CoA dehydrogenase activity"/>
    <property type="evidence" value="ECO:0007669"/>
    <property type="project" value="TreeGrafter"/>
</dbReference>
<keyword evidence="5 6" id="KW-0560">Oxidoreductase</keyword>
<dbReference type="Pfam" id="PF00441">
    <property type="entry name" value="Acyl-CoA_dh_1"/>
    <property type="match status" value="1"/>
</dbReference>
<dbReference type="Gene3D" id="1.10.540.10">
    <property type="entry name" value="Acyl-CoA dehydrogenase/oxidase, N-terminal domain"/>
    <property type="match status" value="1"/>
</dbReference>
<dbReference type="Proteomes" id="UP000249688">
    <property type="component" value="Unassembled WGS sequence"/>
</dbReference>
<dbReference type="PANTHER" id="PTHR43884">
    <property type="entry name" value="ACYL-COA DEHYDROGENASE"/>
    <property type="match status" value="1"/>
</dbReference>
<keyword evidence="3 6" id="KW-0285">Flavoprotein</keyword>
<dbReference type="SUPFAM" id="SSF56645">
    <property type="entry name" value="Acyl-CoA dehydrogenase NM domain-like"/>
    <property type="match status" value="1"/>
</dbReference>
<organism evidence="10 11">
    <name type="scientific">Humitalea rosea</name>
    <dbReference type="NCBI Taxonomy" id="990373"/>
    <lineage>
        <taxon>Bacteria</taxon>
        <taxon>Pseudomonadati</taxon>
        <taxon>Pseudomonadota</taxon>
        <taxon>Alphaproteobacteria</taxon>
        <taxon>Acetobacterales</taxon>
        <taxon>Roseomonadaceae</taxon>
        <taxon>Humitalea</taxon>
    </lineage>
</organism>
<dbReference type="CDD" id="cd00567">
    <property type="entry name" value="ACAD"/>
    <property type="match status" value="1"/>
</dbReference>
<dbReference type="Gene3D" id="1.20.140.10">
    <property type="entry name" value="Butyryl-CoA Dehydrogenase, subunit A, domain 3"/>
    <property type="match status" value="1"/>
</dbReference>
<evidence type="ECO:0000256" key="4">
    <source>
        <dbReference type="ARBA" id="ARBA00022827"/>
    </source>
</evidence>
<evidence type="ECO:0000259" key="8">
    <source>
        <dbReference type="Pfam" id="PF02770"/>
    </source>
</evidence>
<dbReference type="Gene3D" id="2.40.110.10">
    <property type="entry name" value="Butyryl-CoA Dehydrogenase, subunit A, domain 2"/>
    <property type="match status" value="1"/>
</dbReference>
<dbReference type="FunFam" id="2.40.110.10:FF:000002">
    <property type="entry name" value="Acyl-CoA dehydrogenase fadE12"/>
    <property type="match status" value="1"/>
</dbReference>
<protein>
    <submittedName>
        <fullName evidence="10">Acyl-CoA dehydrogenase</fullName>
    </submittedName>
</protein>
<dbReference type="InterPro" id="IPR009100">
    <property type="entry name" value="AcylCoA_DH/oxidase_NM_dom_sf"/>
</dbReference>
<dbReference type="InterPro" id="IPR013786">
    <property type="entry name" value="AcylCoA_DH/ox_N"/>
</dbReference>
<accession>A0A2W7IK29</accession>
<reference evidence="10 11" key="1">
    <citation type="submission" date="2018-06" db="EMBL/GenBank/DDBJ databases">
        <title>Genomic Encyclopedia of Archaeal and Bacterial Type Strains, Phase II (KMG-II): from individual species to whole genera.</title>
        <authorList>
            <person name="Goeker M."/>
        </authorList>
    </citation>
    <scope>NUCLEOTIDE SEQUENCE [LARGE SCALE GENOMIC DNA]</scope>
    <source>
        <strain evidence="10 11">DSM 24525</strain>
    </source>
</reference>
<dbReference type="InterPro" id="IPR036250">
    <property type="entry name" value="AcylCo_DH-like_C"/>
</dbReference>
<feature type="domain" description="Acyl-CoA oxidase/dehydrogenase middle" evidence="8">
    <location>
        <begin position="143"/>
        <end position="219"/>
    </location>
</feature>
<dbReference type="EMBL" id="QKYU01000033">
    <property type="protein sequence ID" value="PZW38893.1"/>
    <property type="molecule type" value="Genomic_DNA"/>
</dbReference>
<proteinExistence type="inferred from homology"/>
<dbReference type="GO" id="GO:0050660">
    <property type="term" value="F:flavin adenine dinucleotide binding"/>
    <property type="evidence" value="ECO:0007669"/>
    <property type="project" value="InterPro"/>
</dbReference>
<keyword evidence="4 6" id="KW-0274">FAD</keyword>
<dbReference type="Pfam" id="PF02771">
    <property type="entry name" value="Acyl-CoA_dh_N"/>
    <property type="match status" value="1"/>
</dbReference>
<comment type="cofactor">
    <cofactor evidence="1 6">
        <name>FAD</name>
        <dbReference type="ChEBI" id="CHEBI:57692"/>
    </cofactor>
</comment>
<dbReference type="PANTHER" id="PTHR43884:SF40">
    <property type="entry name" value="ACYL-COA DEHYDROGENASE"/>
    <property type="match status" value="1"/>
</dbReference>
<dbReference type="InterPro" id="IPR046373">
    <property type="entry name" value="Acyl-CoA_Oxase/DH_mid-dom_sf"/>
</dbReference>
<evidence type="ECO:0000259" key="9">
    <source>
        <dbReference type="Pfam" id="PF02771"/>
    </source>
</evidence>
<feature type="domain" description="Acyl-CoA dehydrogenase/oxidase N-terminal" evidence="9">
    <location>
        <begin position="18"/>
        <end position="139"/>
    </location>
</feature>
<comment type="caution">
    <text evidence="10">The sequence shown here is derived from an EMBL/GenBank/DDBJ whole genome shotgun (WGS) entry which is preliminary data.</text>
</comment>
<name>A0A2W7IK29_9PROT</name>
<dbReference type="Pfam" id="PF02770">
    <property type="entry name" value="Acyl-CoA_dh_M"/>
    <property type="match status" value="1"/>
</dbReference>
<dbReference type="AlphaFoldDB" id="A0A2W7IK29"/>
<evidence type="ECO:0000256" key="2">
    <source>
        <dbReference type="ARBA" id="ARBA00009347"/>
    </source>
</evidence>
<evidence type="ECO:0000256" key="1">
    <source>
        <dbReference type="ARBA" id="ARBA00001974"/>
    </source>
</evidence>